<proteinExistence type="predicted"/>
<sequence length="114" mass="11673">MAVHDPLLPGIEGDGAVVLLSGTVLGKQAGPVFAVAGHRDAPLSLDAVDPVVRAYRAHRCRAGVDEARPGIRACDAQEVRAVRQAADAAVAEIEPEQICVGAGVLWRSGLGGTS</sequence>
<accession>A0A4D4K4Q7</accession>
<comment type="caution">
    <text evidence="1">The sequence shown here is derived from an EMBL/GenBank/DDBJ whole genome shotgun (WGS) entry which is preliminary data.</text>
</comment>
<evidence type="ECO:0000313" key="2">
    <source>
        <dbReference type="Proteomes" id="UP000299290"/>
    </source>
</evidence>
<protein>
    <submittedName>
        <fullName evidence="1">Uncharacterized protein</fullName>
    </submittedName>
</protein>
<dbReference type="Proteomes" id="UP000299290">
    <property type="component" value="Unassembled WGS sequence"/>
</dbReference>
<reference evidence="1 2" key="1">
    <citation type="journal article" date="2020" name="Int. J. Syst. Evol. Microbiol.">
        <title>Reclassification of Streptomyces castelarensis and Streptomyces sporoclivatus as later heterotypic synonyms of Streptomyces antimycoticus.</title>
        <authorList>
            <person name="Komaki H."/>
            <person name="Tamura T."/>
        </authorList>
    </citation>
    <scope>NUCLEOTIDE SEQUENCE [LARGE SCALE GENOMIC DNA]</scope>
    <source>
        <strain evidence="1 2">NBRC 12839</strain>
    </source>
</reference>
<evidence type="ECO:0000313" key="1">
    <source>
        <dbReference type="EMBL" id="GDY41990.1"/>
    </source>
</evidence>
<keyword evidence="2" id="KW-1185">Reference proteome</keyword>
<dbReference type="AlphaFoldDB" id="A0A4D4K4Q7"/>
<organism evidence="1 2">
    <name type="scientific">Streptomyces antimycoticus</name>
    <dbReference type="NCBI Taxonomy" id="68175"/>
    <lineage>
        <taxon>Bacteria</taxon>
        <taxon>Bacillati</taxon>
        <taxon>Actinomycetota</taxon>
        <taxon>Actinomycetes</taxon>
        <taxon>Kitasatosporales</taxon>
        <taxon>Streptomycetaceae</taxon>
        <taxon>Streptomyces</taxon>
        <taxon>Streptomyces violaceusniger group</taxon>
    </lineage>
</organism>
<dbReference type="EMBL" id="BJHV01000001">
    <property type="protein sequence ID" value="GDY41990.1"/>
    <property type="molecule type" value="Genomic_DNA"/>
</dbReference>
<name>A0A4D4K4Q7_9ACTN</name>
<gene>
    <name evidence="1" type="ORF">SANT12839_028720</name>
</gene>